<dbReference type="InterPro" id="IPR018821">
    <property type="entry name" value="DUF294_put_nucleoTrafse_sb-bd"/>
</dbReference>
<dbReference type="Pfam" id="PF00027">
    <property type="entry name" value="cNMP_binding"/>
    <property type="match status" value="1"/>
</dbReference>
<dbReference type="SUPFAM" id="SSF51206">
    <property type="entry name" value="cAMP-binding domain-like"/>
    <property type="match status" value="1"/>
</dbReference>
<proteinExistence type="predicted"/>
<evidence type="ECO:0000256" key="1">
    <source>
        <dbReference type="ARBA" id="ARBA00023122"/>
    </source>
</evidence>
<dbReference type="InterPro" id="IPR014710">
    <property type="entry name" value="RmlC-like_jellyroll"/>
</dbReference>
<dbReference type="Pfam" id="PF10335">
    <property type="entry name" value="DUF294_C"/>
    <property type="match status" value="1"/>
</dbReference>
<dbReference type="Pfam" id="PF00571">
    <property type="entry name" value="CBS"/>
    <property type="match status" value="1"/>
</dbReference>
<dbReference type="AlphaFoldDB" id="A0A2U8WE55"/>
<sequence>MQSLDTLSPPFDRLTHDEAEILKQRIDIAYFRPGAVIVRQGQASDFLHVMIKGAVEARHGAALHDVFGAGDIFDARAVVHSEAGEDFVAAEETLCFLLPRSNILDLVHRNDGFAAFFYAELSRKLDALPTRCDPRGIDSVLSTRIRDARYSEAVFIRGCATLQAAAHAMLEADTDAVFVDDGERTGVVTGLKLTRACMIRRLPAETPVREIAQFEVVSIDADQLLVDALLIMTRSNKRRIAVTVDRRYVGLLRDLDILGLFAGNSQLIPGRIARATSVADLSGAARDIQDQVERLHRQGVRVEAINNITADLNSRLHGKLFEIVAPPAIREAGCLFLMGSEGRGEQSVRTDQDNGLLLARPAPETDLATFRADFTLALESFGFPPCPGNIMVRNPLWSQPIDQFLAQLRTWVHAADSEAAMNLSIFADAVAVAGDAHVLAGAKEALIEMVRGETRLLAEVAKLIDLFSTDDLGVLGTVFATIGFRRKDIDLKRDGTFPIIHGMRVLSLEHDTLAGSTRQRAEALVSRGALDAHFAGEILSALTIFMNLRLSTQIDARHRGRTDATSAVNVGAMPTVERDMLRDALRIVRRFRELIRVRYSLTGL</sequence>
<dbReference type="Proteomes" id="UP000245926">
    <property type="component" value="Chromosome"/>
</dbReference>
<dbReference type="OrthoDB" id="9808528at2"/>
<keyword evidence="1" id="KW-0129">CBS domain</keyword>
<dbReference type="Gene3D" id="2.60.120.10">
    <property type="entry name" value="Jelly Rolls"/>
    <property type="match status" value="1"/>
</dbReference>
<evidence type="ECO:0000313" key="4">
    <source>
        <dbReference type="Proteomes" id="UP000245926"/>
    </source>
</evidence>
<dbReference type="RefSeq" id="WP_109894983.1">
    <property type="nucleotide sequence ID" value="NZ_CP029550.1"/>
</dbReference>
<dbReference type="SUPFAM" id="SSF54631">
    <property type="entry name" value="CBS-domain pair"/>
    <property type="match status" value="1"/>
</dbReference>
<feature type="domain" description="Cyclic nucleotide-binding" evidence="2">
    <location>
        <begin position="10"/>
        <end position="124"/>
    </location>
</feature>
<evidence type="ECO:0000259" key="2">
    <source>
        <dbReference type="PROSITE" id="PS50042"/>
    </source>
</evidence>
<dbReference type="KEGG" id="mets:DK389_28995"/>
<dbReference type="InterPro" id="IPR046342">
    <property type="entry name" value="CBS_dom_sf"/>
</dbReference>
<dbReference type="InterPro" id="IPR018490">
    <property type="entry name" value="cNMP-bd_dom_sf"/>
</dbReference>
<name>A0A2U8WE55_9HYPH</name>
<dbReference type="InterPro" id="IPR005105">
    <property type="entry name" value="GlnD_Uridyltrans_N"/>
</dbReference>
<dbReference type="Pfam" id="PF03445">
    <property type="entry name" value="DUF294"/>
    <property type="match status" value="1"/>
</dbReference>
<gene>
    <name evidence="3" type="ORF">DK389_28995</name>
</gene>
<reference evidence="4" key="1">
    <citation type="submission" date="2018-05" db="EMBL/GenBank/DDBJ databases">
        <title>Complete Genome Sequence of Methylobacterium sp. 17SD2-17.</title>
        <authorList>
            <person name="Srinivasan S."/>
        </authorList>
    </citation>
    <scope>NUCLEOTIDE SEQUENCE [LARGE SCALE GENOMIC DNA]</scope>
    <source>
        <strain evidence="4">17SD2-17</strain>
    </source>
</reference>
<keyword evidence="4" id="KW-1185">Reference proteome</keyword>
<dbReference type="CDD" id="cd00038">
    <property type="entry name" value="CAP_ED"/>
    <property type="match status" value="1"/>
</dbReference>
<dbReference type="PANTHER" id="PTHR43080">
    <property type="entry name" value="CBS DOMAIN-CONTAINING PROTEIN CBSX3, MITOCHONDRIAL"/>
    <property type="match status" value="1"/>
</dbReference>
<dbReference type="EMBL" id="CP029550">
    <property type="protein sequence ID" value="AWN43821.1"/>
    <property type="molecule type" value="Genomic_DNA"/>
</dbReference>
<dbReference type="Gene3D" id="3.10.580.10">
    <property type="entry name" value="CBS-domain"/>
    <property type="match status" value="1"/>
</dbReference>
<evidence type="ECO:0000313" key="3">
    <source>
        <dbReference type="EMBL" id="AWN43821.1"/>
    </source>
</evidence>
<organism evidence="3 4">
    <name type="scientific">Methylobacterium durans</name>
    <dbReference type="NCBI Taxonomy" id="2202825"/>
    <lineage>
        <taxon>Bacteria</taxon>
        <taxon>Pseudomonadati</taxon>
        <taxon>Pseudomonadota</taxon>
        <taxon>Alphaproteobacteria</taxon>
        <taxon>Hyphomicrobiales</taxon>
        <taxon>Methylobacteriaceae</taxon>
        <taxon>Methylobacterium</taxon>
    </lineage>
</organism>
<dbReference type="InterPro" id="IPR051257">
    <property type="entry name" value="Diverse_CBS-Domain"/>
</dbReference>
<dbReference type="PANTHER" id="PTHR43080:SF2">
    <property type="entry name" value="CBS DOMAIN-CONTAINING PROTEIN"/>
    <property type="match status" value="1"/>
</dbReference>
<dbReference type="InterPro" id="IPR000595">
    <property type="entry name" value="cNMP-bd_dom"/>
</dbReference>
<accession>A0A2U8WE55</accession>
<protein>
    <recommendedName>
        <fullName evidence="2">Cyclic nucleotide-binding domain-containing protein</fullName>
    </recommendedName>
</protein>
<dbReference type="InterPro" id="IPR000644">
    <property type="entry name" value="CBS_dom"/>
</dbReference>
<dbReference type="GO" id="GO:0008773">
    <property type="term" value="F:[protein-PII] uridylyltransferase activity"/>
    <property type="evidence" value="ECO:0007669"/>
    <property type="project" value="InterPro"/>
</dbReference>
<dbReference type="PROSITE" id="PS50042">
    <property type="entry name" value="CNMP_BINDING_3"/>
    <property type="match status" value="1"/>
</dbReference>
<dbReference type="CDD" id="cd05401">
    <property type="entry name" value="NT_GlnE_GlnD_like"/>
    <property type="match status" value="1"/>
</dbReference>